<keyword evidence="2" id="KW-1185">Reference proteome</keyword>
<gene>
    <name evidence="1" type="ORF">XAC3562_890066</name>
</gene>
<proteinExistence type="predicted"/>
<reference evidence="1 2" key="1">
    <citation type="submission" date="2014-09" db="EMBL/GenBank/DDBJ databases">
        <authorList>
            <person name="Regsiter A."/>
        </authorList>
    </citation>
    <scope>NUCLEOTIDE SEQUENCE [LARGE SCALE GENOMIC DNA]</scope>
</reference>
<sequence length="42" mass="4741">MRLPDKPRLVGVDWWQSLVLFDNTYGVAPYPQPNPCPAGEGR</sequence>
<protein>
    <submittedName>
        <fullName evidence="1">Uncharacterized protein</fullName>
    </submittedName>
</protein>
<accession>A0A0U5FJB9</accession>
<organism evidence="1 2">
    <name type="scientific">Xanthomonas citri pv. citri</name>
    <dbReference type="NCBI Taxonomy" id="611301"/>
    <lineage>
        <taxon>Bacteria</taxon>
        <taxon>Pseudomonadati</taxon>
        <taxon>Pseudomonadota</taxon>
        <taxon>Gammaproteobacteria</taxon>
        <taxon>Lysobacterales</taxon>
        <taxon>Lysobacteraceae</taxon>
        <taxon>Xanthomonas</taxon>
    </lineage>
</organism>
<dbReference type="EMBL" id="CCXZ01000187">
    <property type="protein sequence ID" value="CEG18744.1"/>
    <property type="molecule type" value="Genomic_DNA"/>
</dbReference>
<evidence type="ECO:0000313" key="2">
    <source>
        <dbReference type="Proteomes" id="UP000052230"/>
    </source>
</evidence>
<comment type="caution">
    <text evidence="1">The sequence shown here is derived from an EMBL/GenBank/DDBJ whole genome shotgun (WGS) entry which is preliminary data.</text>
</comment>
<name>A0A0U5FJB9_XANCI</name>
<dbReference type="AlphaFoldDB" id="A0A0U5FJB9"/>
<dbReference type="Proteomes" id="UP000052230">
    <property type="component" value="Unassembled WGS sequence"/>
</dbReference>
<evidence type="ECO:0000313" key="1">
    <source>
        <dbReference type="EMBL" id="CEG18744.1"/>
    </source>
</evidence>